<dbReference type="Pfam" id="PF00480">
    <property type="entry name" value="ROK"/>
    <property type="match status" value="1"/>
</dbReference>
<organism evidence="2 3">
    <name type="scientific">Pseudohoeflea coraliihabitans</name>
    <dbReference type="NCBI Taxonomy" id="2860393"/>
    <lineage>
        <taxon>Bacteria</taxon>
        <taxon>Pseudomonadati</taxon>
        <taxon>Pseudomonadota</taxon>
        <taxon>Alphaproteobacteria</taxon>
        <taxon>Hyphomicrobiales</taxon>
        <taxon>Rhizobiaceae</taxon>
        <taxon>Pseudohoeflea</taxon>
    </lineage>
</organism>
<accession>A0ABS6WMH2</accession>
<comment type="caution">
    <text evidence="2">The sequence shown here is derived from an EMBL/GenBank/DDBJ whole genome shotgun (WGS) entry which is preliminary data.</text>
</comment>
<dbReference type="RefSeq" id="WP_219201091.1">
    <property type="nucleotide sequence ID" value="NZ_JAHWQX010000002.1"/>
</dbReference>
<dbReference type="PANTHER" id="PTHR18964">
    <property type="entry name" value="ROK (REPRESSOR, ORF, KINASE) FAMILY"/>
    <property type="match status" value="1"/>
</dbReference>
<name>A0ABS6WMH2_9HYPH</name>
<dbReference type="InterPro" id="IPR049874">
    <property type="entry name" value="ROK_cs"/>
</dbReference>
<evidence type="ECO:0000313" key="3">
    <source>
        <dbReference type="Proteomes" id="UP001430804"/>
    </source>
</evidence>
<gene>
    <name evidence="2" type="ORF">KY465_07690</name>
</gene>
<evidence type="ECO:0000313" key="2">
    <source>
        <dbReference type="EMBL" id="MBW3097159.1"/>
    </source>
</evidence>
<dbReference type="InterPro" id="IPR000600">
    <property type="entry name" value="ROK"/>
</dbReference>
<proteinExistence type="inferred from homology"/>
<dbReference type="Proteomes" id="UP001430804">
    <property type="component" value="Unassembled WGS sequence"/>
</dbReference>
<protein>
    <submittedName>
        <fullName evidence="2">ROK family protein</fullName>
    </submittedName>
</protein>
<reference evidence="2" key="1">
    <citation type="submission" date="2021-07" db="EMBL/GenBank/DDBJ databases">
        <title>Pseudohoeflea marina sp. nov. a polyhydroxyalcanoate-producing bacterium.</title>
        <authorList>
            <person name="Zheng W."/>
            <person name="Yu S."/>
            <person name="Huang Y."/>
        </authorList>
    </citation>
    <scope>NUCLEOTIDE SEQUENCE</scope>
    <source>
        <strain evidence="2">DP4N28-3</strain>
    </source>
</reference>
<keyword evidence="3" id="KW-1185">Reference proteome</keyword>
<dbReference type="EMBL" id="JAHWQX010000002">
    <property type="protein sequence ID" value="MBW3097159.1"/>
    <property type="molecule type" value="Genomic_DNA"/>
</dbReference>
<dbReference type="PROSITE" id="PS01125">
    <property type="entry name" value="ROK"/>
    <property type="match status" value="1"/>
</dbReference>
<sequence length="359" mass="38252">MSNIVDELLAAKMLNEVQSVRKLQGKPPKMLSINADGAYSIGLHLDHGRLRGNVLDFEGKLRARAERTVDRPNPQTGLPLLAEITEKLIASANVSRQLVCGVGVVMPGPFATHSTLAHGPTVLPGWQGIDVETVLSEKFALPVYLENDATAAALGESYFGVAREFSDVCCIFIGTGLGGGILINGQPFRGRYGNSGEIGHVPIYPSGRACYCGGRGCAEQYLSVFSAFAQHFTQETDRSAERLDAIVASGDPRIKAWLDEAAAALRLLIATLENILDTEAIILSGLVNKQVLRALFKTMDRPIVTVAHRNDGASRLLLGTAGPDVVALGAAVYPFYNLFGSTDLAPHSAARGTSNVKTL</sequence>
<comment type="similarity">
    <text evidence="1">Belongs to the ROK (NagC/XylR) family.</text>
</comment>
<evidence type="ECO:0000256" key="1">
    <source>
        <dbReference type="ARBA" id="ARBA00006479"/>
    </source>
</evidence>
<dbReference type="PANTHER" id="PTHR18964:SF149">
    <property type="entry name" value="BIFUNCTIONAL UDP-N-ACETYLGLUCOSAMINE 2-EPIMERASE_N-ACETYLMANNOSAMINE KINASE"/>
    <property type="match status" value="1"/>
</dbReference>